<protein>
    <recommendedName>
        <fullName evidence="2">YhaN AAA domain-containing protein</fullName>
    </recommendedName>
</protein>
<organism evidence="3 4">
    <name type="scientific">Thioflexithrix psekupsensis</name>
    <dbReference type="NCBI Taxonomy" id="1570016"/>
    <lineage>
        <taxon>Bacteria</taxon>
        <taxon>Pseudomonadati</taxon>
        <taxon>Pseudomonadota</taxon>
        <taxon>Gammaproteobacteria</taxon>
        <taxon>Thiotrichales</taxon>
        <taxon>Thioflexithrix</taxon>
    </lineage>
</organism>
<comment type="caution">
    <text evidence="3">The sequence shown here is derived from an EMBL/GenBank/DDBJ whole genome shotgun (WGS) entry which is preliminary data.</text>
</comment>
<dbReference type="InterPro" id="IPR038734">
    <property type="entry name" value="YhaN_AAA"/>
</dbReference>
<feature type="coiled-coil region" evidence="1">
    <location>
        <begin position="779"/>
        <end position="878"/>
    </location>
</feature>
<sequence length="1156" mass="132310">MKLLTLELTAFGLFTNATLDFTAPEQGLHLIYGANEAGKSTTRRAINHFLFGIPERTNDAFLHNNDQLRIGARLSKENGQIIEAFRRKGRKNTLINTRHNTPLDETEFHSFLNAITESRFSTLFCFDHEQLRQGGDALLNSGGEVGESLFSAGTGNAQLHKLLLELDKEATDLFNPRARSDKPKLNQSIRIYKEASKRIKDCSLSASRWVEQARALDAAREQHQHVTQQLRQLQKEQQHLTRIQRTLPLLKRQKILKDTLTQLAHVILIPADSQARRLQILANLNTAQAQEQQAHCNIQELQQTLAQLSIPQLLLAEKNTLHNLVERSGSHQKAARDLPGVRTEMRTVQNDAEVQLRLIYPQFNLTEVSQLQLTQLQRNQLERLANEQPVLLEKQVNLQERLNKINQQLKQQQQILAQLPTIPPLEALKAALTHALKQGDLEQQMNKAEKTVKLLKQETDIALKQLGLWTGTLDELDQLALPAAERIEQFDQRFKELETDQRRIKERLLEARRRAAEAEQKLEALNYAGAVPTEDDLHHARTLRNQQWQGIKQGANTPELQQQFEAALLQADEIADRLRREAHRVAEYANLLAERHSTQQEHEQHIKKWYAANDLAHQAQRDWLMCWEATGILPGSPAEMRAWLTRCLHLRQLSTQLREQQHIFTIQQQLMQKTCGELTHVLGHLPHRVIPLTRLSDLVEQARSSVDYYATLQRQHDDTHRQINTLHNEQQNLETACQQIGEALNDWQRQWTQALIPLHLASNTDVAGVRSVLNILDQVMHKIERIHGLRRRIERMEEDANVFRADVVRLTTQLAPELLDLPVENIVVHLSERLSAAERDATRQEQLQQRLEKEQRTFTQAQTQLQQAQAQLQVLFQQACCDNVNDLELAEQKSAHKYQVQKELLELEQQLLEQGEGLSLLELAEAANEIDPDQLPDQIQQNQNTLQQLEQTRSELDQKIGELKTLLGQMDGNAEAAKAADEAQFALAEMQTLSERYMQIHLAATVLRKSMDRYREQHQEPLLQRTSALFSRLTLGRYQGVCSGFVGNNPQAVLLGMRDRAEIATHAMSEGTRDQLYLALRLASVSHYLAEHEPLPLVLDDILINFDDDRAAVTLQILAEFAQQTQVLFFTHHQHLISLAQSVVKQNVLKVHYLGG</sequence>
<dbReference type="PANTHER" id="PTHR41259">
    <property type="entry name" value="DOUBLE-STRAND BREAK REPAIR RAD50 ATPASE, PUTATIVE-RELATED"/>
    <property type="match status" value="1"/>
</dbReference>
<dbReference type="Gene3D" id="3.40.50.300">
    <property type="entry name" value="P-loop containing nucleotide triphosphate hydrolases"/>
    <property type="match status" value="2"/>
</dbReference>
<feature type="domain" description="YhaN AAA" evidence="2">
    <location>
        <begin position="1"/>
        <end position="209"/>
    </location>
</feature>
<keyword evidence="1" id="KW-0175">Coiled coil</keyword>
<dbReference type="AlphaFoldDB" id="A0A251X892"/>
<feature type="coiled-coil region" evidence="1">
    <location>
        <begin position="939"/>
        <end position="996"/>
    </location>
</feature>
<dbReference type="RefSeq" id="WP_086487932.1">
    <property type="nucleotide sequence ID" value="NZ_MSLT01000012.1"/>
</dbReference>
<name>A0A251X892_9GAMM</name>
<proteinExistence type="predicted"/>
<evidence type="ECO:0000259" key="2">
    <source>
        <dbReference type="Pfam" id="PF13514"/>
    </source>
</evidence>
<evidence type="ECO:0000313" key="4">
    <source>
        <dbReference type="Proteomes" id="UP000194798"/>
    </source>
</evidence>
<gene>
    <name evidence="3" type="ORF">TPSD3_07370</name>
</gene>
<evidence type="ECO:0000256" key="1">
    <source>
        <dbReference type="SAM" id="Coils"/>
    </source>
</evidence>
<dbReference type="OrthoDB" id="9789562at2"/>
<keyword evidence="4" id="KW-1185">Reference proteome</keyword>
<dbReference type="Proteomes" id="UP000194798">
    <property type="component" value="Unassembled WGS sequence"/>
</dbReference>
<dbReference type="PANTHER" id="PTHR41259:SF1">
    <property type="entry name" value="DOUBLE-STRAND BREAK REPAIR RAD50 ATPASE, PUTATIVE-RELATED"/>
    <property type="match status" value="1"/>
</dbReference>
<evidence type="ECO:0000313" key="3">
    <source>
        <dbReference type="EMBL" id="OUD14145.1"/>
    </source>
</evidence>
<dbReference type="InterPro" id="IPR027417">
    <property type="entry name" value="P-loop_NTPase"/>
</dbReference>
<reference evidence="3 4" key="1">
    <citation type="submission" date="2016-12" db="EMBL/GenBank/DDBJ databases">
        <title>Thioflexothrix psekupsii D3 genome sequencing and assembly.</title>
        <authorList>
            <person name="Fomenkov A."/>
            <person name="Vincze T."/>
            <person name="Grabovich M."/>
            <person name="Anton B.P."/>
            <person name="Dubinina G."/>
            <person name="Orlova M."/>
            <person name="Belousova E."/>
            <person name="Roberts R.J."/>
        </authorList>
    </citation>
    <scope>NUCLEOTIDE SEQUENCE [LARGE SCALE GENOMIC DNA]</scope>
    <source>
        <strain evidence="3">D3</strain>
    </source>
</reference>
<feature type="coiled-coil region" evidence="1">
    <location>
        <begin position="392"/>
        <end position="528"/>
    </location>
</feature>
<dbReference type="EMBL" id="MSLT01000012">
    <property type="protein sequence ID" value="OUD14145.1"/>
    <property type="molecule type" value="Genomic_DNA"/>
</dbReference>
<dbReference type="SUPFAM" id="SSF52540">
    <property type="entry name" value="P-loop containing nucleoside triphosphate hydrolases"/>
    <property type="match status" value="1"/>
</dbReference>
<dbReference type="Pfam" id="PF13514">
    <property type="entry name" value="AAA_27"/>
    <property type="match status" value="1"/>
</dbReference>
<accession>A0A251X892</accession>